<dbReference type="Proteomes" id="UP000216339">
    <property type="component" value="Unassembled WGS sequence"/>
</dbReference>
<evidence type="ECO:0000256" key="2">
    <source>
        <dbReference type="ARBA" id="ARBA00022741"/>
    </source>
</evidence>
<feature type="compositionally biased region" description="Pro residues" evidence="5">
    <location>
        <begin position="394"/>
        <end position="412"/>
    </location>
</feature>
<protein>
    <recommendedName>
        <fullName evidence="6">Protein kinase domain-containing protein</fullName>
    </recommendedName>
</protein>
<dbReference type="PANTHER" id="PTHR43289:SF6">
    <property type="entry name" value="SERINE_THREONINE-PROTEIN KINASE NEKL-3"/>
    <property type="match status" value="1"/>
</dbReference>
<dbReference type="InterPro" id="IPR008266">
    <property type="entry name" value="Tyr_kinase_AS"/>
</dbReference>
<dbReference type="EMBL" id="MQWD01000001">
    <property type="protein sequence ID" value="PAP78729.1"/>
    <property type="molecule type" value="Genomic_DNA"/>
</dbReference>
<proteinExistence type="predicted"/>
<feature type="domain" description="Protein kinase" evidence="6">
    <location>
        <begin position="8"/>
        <end position="257"/>
    </location>
</feature>
<gene>
    <name evidence="7" type="ORF">BSZ37_09790</name>
</gene>
<dbReference type="Pfam" id="PF08308">
    <property type="entry name" value="PEGA"/>
    <property type="match status" value="1"/>
</dbReference>
<evidence type="ECO:0000313" key="7">
    <source>
        <dbReference type="EMBL" id="PAP78729.1"/>
    </source>
</evidence>
<dbReference type="Gene3D" id="3.30.200.20">
    <property type="entry name" value="Phosphorylase Kinase, domain 1"/>
    <property type="match status" value="1"/>
</dbReference>
<keyword evidence="4" id="KW-0067">ATP-binding</keyword>
<keyword evidence="3" id="KW-0418">Kinase</keyword>
<sequence>MVTDAPDVRPFAEIARGPVATVYKAFDKASGSMVLLKRLHAADPERRARFAEEARLAAEVDHPNVVRVLHAGDDQLVAEWVEGEDLAGVVARCGALPPELAALVAREAALGLDAVHAAGVLHRDVSARNVMVGTEGAVKLTDFGLASLADARDDEVRGTLGTLAPEIVRGETADARSDLFSLGAVLVHALSGRAPFAGDGASDTLDAVLHDDPTAALAADPRVPDALTGVAAALLAKDPAARPPSAADAADRLSAALDALGTPDGEALAAFLADPSAYEPPARPAPAPPPAHSPDEPTEAAPVGMSRRPARSSRRRPRWPAALAVSGVVAFVAAVVLLNRPGSEPAAVAEEPTPVPVEIESGPPSPLSADGELVTPDDEFSTADEPLDDASVPDAPPAADPARTPSPRPSPTLPDDDPPARSQPTPPVASTDEPDVPAPAQMGTLTVSAQPWARVRLGDRDLGTTPVSAVSLPAGEHALTLVNPEFPPQTVRVRIAPGERTAASVSLWERVGRIDVEVFPWADVTVDGELWDTVPPQDRPLILAPGSHTLTFTNPAFPAPIVRTIRVAAGERRTIRVRMDED</sequence>
<evidence type="ECO:0000259" key="6">
    <source>
        <dbReference type="PROSITE" id="PS50011"/>
    </source>
</evidence>
<evidence type="ECO:0000256" key="1">
    <source>
        <dbReference type="ARBA" id="ARBA00022679"/>
    </source>
</evidence>
<dbReference type="AlphaFoldDB" id="A0A271J7X5"/>
<feature type="compositionally biased region" description="Basic residues" evidence="5">
    <location>
        <begin position="308"/>
        <end position="318"/>
    </location>
</feature>
<feature type="region of interest" description="Disordered" evidence="5">
    <location>
        <begin position="276"/>
        <end position="318"/>
    </location>
</feature>
<keyword evidence="2" id="KW-0547">Nucleotide-binding</keyword>
<dbReference type="InterPro" id="IPR011009">
    <property type="entry name" value="Kinase-like_dom_sf"/>
</dbReference>
<reference evidence="7 8" key="1">
    <citation type="submission" date="2016-11" db="EMBL/GenBank/DDBJ databases">
        <title>Study of marine rhodopsin-containing bacteria.</title>
        <authorList>
            <person name="Yoshizawa S."/>
            <person name="Kumagai Y."/>
            <person name="Kogure K."/>
        </authorList>
    </citation>
    <scope>NUCLEOTIDE SEQUENCE [LARGE SCALE GENOMIC DNA]</scope>
    <source>
        <strain evidence="7 8">SAORIC-28</strain>
    </source>
</reference>
<dbReference type="PROSITE" id="PS00109">
    <property type="entry name" value="PROTEIN_KINASE_TYR"/>
    <property type="match status" value="1"/>
</dbReference>
<comment type="caution">
    <text evidence="7">The sequence shown here is derived from an EMBL/GenBank/DDBJ whole genome shotgun (WGS) entry which is preliminary data.</text>
</comment>
<feature type="region of interest" description="Disordered" evidence="5">
    <location>
        <begin position="344"/>
        <end position="447"/>
    </location>
</feature>
<dbReference type="PANTHER" id="PTHR43289">
    <property type="entry name" value="MITOGEN-ACTIVATED PROTEIN KINASE KINASE KINASE 20-RELATED"/>
    <property type="match status" value="1"/>
</dbReference>
<dbReference type="GO" id="GO:0005524">
    <property type="term" value="F:ATP binding"/>
    <property type="evidence" value="ECO:0007669"/>
    <property type="project" value="UniProtKB-KW"/>
</dbReference>
<dbReference type="GO" id="GO:0004674">
    <property type="term" value="F:protein serine/threonine kinase activity"/>
    <property type="evidence" value="ECO:0007669"/>
    <property type="project" value="TreeGrafter"/>
</dbReference>
<name>A0A271J7X5_9BACT</name>
<evidence type="ECO:0000256" key="5">
    <source>
        <dbReference type="SAM" id="MobiDB-lite"/>
    </source>
</evidence>
<dbReference type="InterPro" id="IPR000719">
    <property type="entry name" value="Prot_kinase_dom"/>
</dbReference>
<dbReference type="SUPFAM" id="SSF56112">
    <property type="entry name" value="Protein kinase-like (PK-like)"/>
    <property type="match status" value="1"/>
</dbReference>
<dbReference type="Gene3D" id="1.10.510.10">
    <property type="entry name" value="Transferase(Phosphotransferase) domain 1"/>
    <property type="match status" value="1"/>
</dbReference>
<dbReference type="CDD" id="cd14014">
    <property type="entry name" value="STKc_PknB_like"/>
    <property type="match status" value="1"/>
</dbReference>
<organism evidence="7 8">
    <name type="scientific">Rubrivirga marina</name>
    <dbReference type="NCBI Taxonomy" id="1196024"/>
    <lineage>
        <taxon>Bacteria</taxon>
        <taxon>Pseudomonadati</taxon>
        <taxon>Rhodothermota</taxon>
        <taxon>Rhodothermia</taxon>
        <taxon>Rhodothermales</taxon>
        <taxon>Rubricoccaceae</taxon>
        <taxon>Rubrivirga</taxon>
    </lineage>
</organism>
<keyword evidence="8" id="KW-1185">Reference proteome</keyword>
<evidence type="ECO:0000256" key="3">
    <source>
        <dbReference type="ARBA" id="ARBA00022777"/>
    </source>
</evidence>
<feature type="compositionally biased region" description="Pro residues" evidence="5">
    <location>
        <begin position="281"/>
        <end position="292"/>
    </location>
</feature>
<feature type="compositionally biased region" description="Acidic residues" evidence="5">
    <location>
        <begin position="375"/>
        <end position="388"/>
    </location>
</feature>
<keyword evidence="1" id="KW-0808">Transferase</keyword>
<accession>A0A271J7X5</accession>
<dbReference type="PROSITE" id="PS50011">
    <property type="entry name" value="PROTEIN_KINASE_DOM"/>
    <property type="match status" value="1"/>
</dbReference>
<dbReference type="Pfam" id="PF00069">
    <property type="entry name" value="Pkinase"/>
    <property type="match status" value="1"/>
</dbReference>
<evidence type="ECO:0000313" key="8">
    <source>
        <dbReference type="Proteomes" id="UP000216339"/>
    </source>
</evidence>
<evidence type="ECO:0000256" key="4">
    <source>
        <dbReference type="ARBA" id="ARBA00022840"/>
    </source>
</evidence>
<dbReference type="InterPro" id="IPR013229">
    <property type="entry name" value="PEGA"/>
</dbReference>
<feature type="compositionally biased region" description="Low complexity" evidence="5">
    <location>
        <begin position="344"/>
        <end position="358"/>
    </location>
</feature>